<gene>
    <name evidence="4" type="ordered locus">RPE_0994</name>
</gene>
<dbReference type="InterPro" id="IPR016163">
    <property type="entry name" value="Ald_DH_C"/>
</dbReference>
<sequence length="699" mass="75359">MHGATGLLRRLRLLAMTNRQESNLMKLESFVGGQWTAPGRDRIELLGAVTGEVVAEATSGGLDMRALLAFARDKSGPALRRLTFHQRAELLKKLAQYLAERKDQLYQLSFLAGCTRTDSLIDVDGGIGTLIAYAGKGRRELPNATFLLDGGVEPLSKGGSFVGRHIVTSLHGVAVHINAFNFPCWGLLEKLAPALLAGVPVVSKPATVTSYVAHALVRMIVESNILPDGALQFIVGSTDDLFDHLTCQDVVSFTGSAATSEKLQRHPVIAREAVRFIAERDSLNAAILAPDAAPGTPEFDLFVKEVAKEMTVKAGQKCTAIRRALVPAAQLDAAIAALRERLSKVTVGNPELETVRMGPLVGLDQRRDVLEQLARLRAEANLVAGDPDHFAVEGADSSRGAFVPPLLLHCADPIRANAVHEVEAFGPVATIMPYRDLNEAIVLANRGGGSLVASVYTHDHTTAADLTFGISTFHGRLVIIDRDCGKEQTGHGSPMPQMVHGGPGRAGGGEELGGLRSLAHYMQRSAVQGSPAMLSAITGSWSKGAPIIEARHPFRYTFDDLAIGQTFQSKERTVTLDDIEHFAHFTGDTFYAHMDEEATKGHPFFPGRVAHGYLLLSFAAGLFVDPDPGPVLANYGLDSLRFLKPVQPGEAIKVRLTAKEKSPRNRQYGEVRWDVEITTGTGETAATYELLTMNAMRPD</sequence>
<protein>
    <submittedName>
        <fullName evidence="4">Phenylacetic acid degradation protein paaN</fullName>
    </submittedName>
</protein>
<reference evidence="4" key="1">
    <citation type="submission" date="2006-09" db="EMBL/GenBank/DDBJ databases">
        <title>Complete sequence of Rhodopseudomonas palustris BisA53.</title>
        <authorList>
            <consortium name="US DOE Joint Genome Institute"/>
            <person name="Copeland A."/>
            <person name="Lucas S."/>
            <person name="Lapidus A."/>
            <person name="Barry K."/>
            <person name="Detter J.C."/>
            <person name="Glavina del Rio T."/>
            <person name="Hammon N."/>
            <person name="Israni S."/>
            <person name="Dalin E."/>
            <person name="Tice H."/>
            <person name="Pitluck S."/>
            <person name="Chain P."/>
            <person name="Malfatti S."/>
            <person name="Shin M."/>
            <person name="Vergez L."/>
            <person name="Schmutz J."/>
            <person name="Larimer F."/>
            <person name="Land M."/>
            <person name="Hauser L."/>
            <person name="Pelletier D.A."/>
            <person name="Kyrpides N."/>
            <person name="Kim E."/>
            <person name="Harwood C.S."/>
            <person name="Oda Y."/>
            <person name="Richardson P."/>
        </authorList>
    </citation>
    <scope>NUCLEOTIDE SEQUENCE [LARGE SCALE GENOMIC DNA]</scope>
    <source>
        <strain evidence="4">BisA53</strain>
    </source>
</reference>
<dbReference type="InterPro" id="IPR015590">
    <property type="entry name" value="Aldehyde_DH_dom"/>
</dbReference>
<dbReference type="Pfam" id="PF01575">
    <property type="entry name" value="MaoC_dehydratas"/>
    <property type="match status" value="1"/>
</dbReference>
<dbReference type="InterPro" id="IPR029069">
    <property type="entry name" value="HotDog_dom_sf"/>
</dbReference>
<dbReference type="InterPro" id="IPR016162">
    <property type="entry name" value="Ald_DH_N"/>
</dbReference>
<dbReference type="KEGG" id="rpe:RPE_0994"/>
<dbReference type="SUPFAM" id="SSF53720">
    <property type="entry name" value="ALDH-like"/>
    <property type="match status" value="1"/>
</dbReference>
<proteinExistence type="predicted"/>
<feature type="domain" description="Aldehyde dehydrogenase" evidence="2">
    <location>
        <begin position="35"/>
        <end position="472"/>
    </location>
</feature>
<evidence type="ECO:0000313" key="4">
    <source>
        <dbReference type="EMBL" id="ABJ04950.1"/>
    </source>
</evidence>
<dbReference type="Gene3D" id="3.40.309.10">
    <property type="entry name" value="Aldehyde Dehydrogenase, Chain A, domain 2"/>
    <property type="match status" value="1"/>
</dbReference>
<dbReference type="NCBIfam" id="TIGR02278">
    <property type="entry name" value="PaaN-DH"/>
    <property type="match status" value="1"/>
</dbReference>
<evidence type="ECO:0000256" key="1">
    <source>
        <dbReference type="ARBA" id="ARBA00023002"/>
    </source>
</evidence>
<accession>Q07SY4</accession>
<dbReference type="InterPro" id="IPR002539">
    <property type="entry name" value="MaoC-like_dom"/>
</dbReference>
<feature type="domain" description="MaoC-like" evidence="3">
    <location>
        <begin position="563"/>
        <end position="673"/>
    </location>
</feature>
<name>Q07SY4_RHOP5</name>
<dbReference type="InterPro" id="IPR011966">
    <property type="entry name" value="PaaN-DH"/>
</dbReference>
<dbReference type="PANTHER" id="PTHR43111:SF1">
    <property type="entry name" value="ALDEHYDE DEHYDROGENASE B-RELATED"/>
    <property type="match status" value="1"/>
</dbReference>
<dbReference type="STRING" id="316055.RPE_0994"/>
<dbReference type="PANTHER" id="PTHR43111">
    <property type="entry name" value="ALDEHYDE DEHYDROGENASE B-RELATED"/>
    <property type="match status" value="1"/>
</dbReference>
<dbReference type="eggNOG" id="COG1012">
    <property type="taxonomic scope" value="Bacteria"/>
</dbReference>
<dbReference type="AlphaFoldDB" id="Q07SY4"/>
<dbReference type="SUPFAM" id="SSF54637">
    <property type="entry name" value="Thioesterase/thiol ester dehydrase-isomerase"/>
    <property type="match status" value="1"/>
</dbReference>
<dbReference type="CDD" id="cd07128">
    <property type="entry name" value="ALDH_MaoC-N"/>
    <property type="match status" value="1"/>
</dbReference>
<dbReference type="Pfam" id="PF00171">
    <property type="entry name" value="Aldedh"/>
    <property type="match status" value="1"/>
</dbReference>
<organism evidence="4">
    <name type="scientific">Rhodopseudomonas palustris (strain BisA53)</name>
    <dbReference type="NCBI Taxonomy" id="316055"/>
    <lineage>
        <taxon>Bacteria</taxon>
        <taxon>Pseudomonadati</taxon>
        <taxon>Pseudomonadota</taxon>
        <taxon>Alphaproteobacteria</taxon>
        <taxon>Hyphomicrobiales</taxon>
        <taxon>Nitrobacteraceae</taxon>
        <taxon>Rhodopseudomonas</taxon>
    </lineage>
</organism>
<dbReference type="GO" id="GO:0016620">
    <property type="term" value="F:oxidoreductase activity, acting on the aldehyde or oxo group of donors, NAD or NADP as acceptor"/>
    <property type="evidence" value="ECO:0007669"/>
    <property type="project" value="InterPro"/>
</dbReference>
<dbReference type="Gene3D" id="3.40.605.10">
    <property type="entry name" value="Aldehyde Dehydrogenase, Chain A, domain 1"/>
    <property type="match status" value="1"/>
</dbReference>
<dbReference type="InterPro" id="IPR016161">
    <property type="entry name" value="Ald_DH/histidinol_DH"/>
</dbReference>
<dbReference type="HOGENOM" id="CLU_025047_0_0_5"/>
<dbReference type="EMBL" id="CP000463">
    <property type="protein sequence ID" value="ABJ04950.1"/>
    <property type="molecule type" value="Genomic_DNA"/>
</dbReference>
<dbReference type="eggNOG" id="COG2030">
    <property type="taxonomic scope" value="Bacteria"/>
</dbReference>
<dbReference type="Gene3D" id="3.10.129.10">
    <property type="entry name" value="Hotdog Thioesterase"/>
    <property type="match status" value="1"/>
</dbReference>
<evidence type="ECO:0000259" key="2">
    <source>
        <dbReference type="Pfam" id="PF00171"/>
    </source>
</evidence>
<keyword evidence="1" id="KW-0560">Oxidoreductase</keyword>
<dbReference type="NCBIfam" id="NF008868">
    <property type="entry name" value="PRK11903.1"/>
    <property type="match status" value="1"/>
</dbReference>
<evidence type="ECO:0000259" key="3">
    <source>
        <dbReference type="Pfam" id="PF01575"/>
    </source>
</evidence>